<evidence type="ECO:0000313" key="3">
    <source>
        <dbReference type="Proteomes" id="UP000601435"/>
    </source>
</evidence>
<dbReference type="GO" id="GO:0016747">
    <property type="term" value="F:acyltransferase activity, transferring groups other than amino-acyl groups"/>
    <property type="evidence" value="ECO:0007669"/>
    <property type="project" value="InterPro"/>
</dbReference>
<evidence type="ECO:0000313" key="2">
    <source>
        <dbReference type="EMBL" id="CAE7198292.1"/>
    </source>
</evidence>
<dbReference type="AlphaFoldDB" id="A0A812JDF2"/>
<dbReference type="Gene3D" id="3.40.630.30">
    <property type="match status" value="1"/>
</dbReference>
<evidence type="ECO:0000259" key="1">
    <source>
        <dbReference type="Pfam" id="PF13508"/>
    </source>
</evidence>
<protein>
    <recommendedName>
        <fullName evidence="1">N-acetyltransferase domain-containing protein</fullName>
    </recommendedName>
</protein>
<dbReference type="EMBL" id="CAJNJA010005767">
    <property type="protein sequence ID" value="CAE7198292.1"/>
    <property type="molecule type" value="Genomic_DNA"/>
</dbReference>
<accession>A0A812JDF2</accession>
<dbReference type="CDD" id="cd04301">
    <property type="entry name" value="NAT_SF"/>
    <property type="match status" value="1"/>
</dbReference>
<dbReference type="InterPro" id="IPR016181">
    <property type="entry name" value="Acyl_CoA_acyltransferase"/>
</dbReference>
<dbReference type="Proteomes" id="UP000601435">
    <property type="component" value="Unassembled WGS sequence"/>
</dbReference>
<keyword evidence="3" id="KW-1185">Reference proteome</keyword>
<proteinExistence type="predicted"/>
<dbReference type="InterPro" id="IPR000182">
    <property type="entry name" value="GNAT_dom"/>
</dbReference>
<dbReference type="OrthoDB" id="448960at2759"/>
<reference evidence="2" key="1">
    <citation type="submission" date="2021-02" db="EMBL/GenBank/DDBJ databases">
        <authorList>
            <person name="Dougan E. K."/>
            <person name="Rhodes N."/>
            <person name="Thang M."/>
            <person name="Chan C."/>
        </authorList>
    </citation>
    <scope>NUCLEOTIDE SEQUENCE</scope>
</reference>
<name>A0A812JDF2_9DINO</name>
<gene>
    <name evidence="2" type="ORF">SNEC2469_LOCUS1444</name>
</gene>
<dbReference type="SUPFAM" id="SSF55729">
    <property type="entry name" value="Acyl-CoA N-acyltransferases (Nat)"/>
    <property type="match status" value="1"/>
</dbReference>
<dbReference type="Pfam" id="PF13508">
    <property type="entry name" value="Acetyltransf_7"/>
    <property type="match status" value="1"/>
</dbReference>
<comment type="caution">
    <text evidence="2">The sequence shown here is derived from an EMBL/GenBank/DDBJ whole genome shotgun (WGS) entry which is preliminary data.</text>
</comment>
<feature type="domain" description="N-acetyltransferase" evidence="1">
    <location>
        <begin position="72"/>
        <end position="123"/>
    </location>
</feature>
<feature type="non-terminal residue" evidence="2">
    <location>
        <position position="125"/>
    </location>
</feature>
<sequence length="125" mass="13790">VTLLTDDALEEVRELEKMLVAYQAALFQGHLFVQSCRALDFCSAFGAKETDFEFFEESSMIVEDAGRGETGSLVLVARETETGEVVGYCRAEKSDGELVIRHLQVRTDQQGQGVAKLLLQAAETQ</sequence>
<feature type="non-terminal residue" evidence="2">
    <location>
        <position position="1"/>
    </location>
</feature>
<organism evidence="2 3">
    <name type="scientific">Symbiodinium necroappetens</name>
    <dbReference type="NCBI Taxonomy" id="1628268"/>
    <lineage>
        <taxon>Eukaryota</taxon>
        <taxon>Sar</taxon>
        <taxon>Alveolata</taxon>
        <taxon>Dinophyceae</taxon>
        <taxon>Suessiales</taxon>
        <taxon>Symbiodiniaceae</taxon>
        <taxon>Symbiodinium</taxon>
    </lineage>
</organism>